<protein>
    <submittedName>
        <fullName evidence="1">Uncharacterized protein</fullName>
    </submittedName>
</protein>
<sequence>MSISSSEDTLSRDWEFCTSRVHGSRRDLYHDEGDRIVELGEGSDYFTFPEMLSIRGDETGRPGHLDLLSGLVKQKEIRGS</sequence>
<dbReference type="AlphaFoldDB" id="A0AAD4D0E2"/>
<reference evidence="1" key="1">
    <citation type="journal article" date="2020" name="Fungal Divers.">
        <title>Resolving the Mortierellaceae phylogeny through synthesis of multi-gene phylogenetics and phylogenomics.</title>
        <authorList>
            <person name="Vandepol N."/>
            <person name="Liber J."/>
            <person name="Desiro A."/>
            <person name="Na H."/>
            <person name="Kennedy M."/>
            <person name="Barry K."/>
            <person name="Grigoriev I.V."/>
            <person name="Miller A.N."/>
            <person name="O'Donnell K."/>
            <person name="Stajich J.E."/>
            <person name="Bonito G."/>
        </authorList>
    </citation>
    <scope>NUCLEOTIDE SEQUENCE</scope>
    <source>
        <strain evidence="1">NRRL 28262</strain>
    </source>
</reference>
<evidence type="ECO:0000313" key="2">
    <source>
        <dbReference type="Proteomes" id="UP001194580"/>
    </source>
</evidence>
<feature type="non-terminal residue" evidence="1">
    <location>
        <position position="80"/>
    </location>
</feature>
<dbReference type="EMBL" id="JAAAIL010003407">
    <property type="protein sequence ID" value="KAG0250749.1"/>
    <property type="molecule type" value="Genomic_DNA"/>
</dbReference>
<evidence type="ECO:0000313" key="1">
    <source>
        <dbReference type="EMBL" id="KAG0250749.1"/>
    </source>
</evidence>
<comment type="caution">
    <text evidence="1">The sequence shown here is derived from an EMBL/GenBank/DDBJ whole genome shotgun (WGS) entry which is preliminary data.</text>
</comment>
<dbReference type="Proteomes" id="UP001194580">
    <property type="component" value="Unassembled WGS sequence"/>
</dbReference>
<accession>A0AAD4D0E2</accession>
<name>A0AAD4D0E2_9FUNG</name>
<organism evidence="1 2">
    <name type="scientific">Linnemannia exigua</name>
    <dbReference type="NCBI Taxonomy" id="604196"/>
    <lineage>
        <taxon>Eukaryota</taxon>
        <taxon>Fungi</taxon>
        <taxon>Fungi incertae sedis</taxon>
        <taxon>Mucoromycota</taxon>
        <taxon>Mortierellomycotina</taxon>
        <taxon>Mortierellomycetes</taxon>
        <taxon>Mortierellales</taxon>
        <taxon>Mortierellaceae</taxon>
        <taxon>Linnemannia</taxon>
    </lineage>
</organism>
<gene>
    <name evidence="1" type="ORF">BGZ95_007108</name>
</gene>
<proteinExistence type="predicted"/>
<keyword evidence="2" id="KW-1185">Reference proteome</keyword>